<name>A0A0B6D3J1_9GAMM</name>
<accession>A0A0B6D3J1</accession>
<organism evidence="2 3">
    <name type="scientific">Francisella philomiragia</name>
    <dbReference type="NCBI Taxonomy" id="28110"/>
    <lineage>
        <taxon>Bacteria</taxon>
        <taxon>Pseudomonadati</taxon>
        <taxon>Pseudomonadota</taxon>
        <taxon>Gammaproteobacteria</taxon>
        <taxon>Thiotrichales</taxon>
        <taxon>Francisellaceae</taxon>
        <taxon>Francisella</taxon>
    </lineage>
</organism>
<dbReference type="AlphaFoldDB" id="A0A0B6D3J1"/>
<sequence>MHNIFLKISSILLLASLSINYSFGYAHTKLMLENNCSTDAVFTIKDKNNKSTSTKVLKPYQYYMTKELSNDNFMDSTTSYYDIGFKSKDSSGSVEYELSNGFFYFGQKGANRALFKDPKGNIEINHQFHNDGYEYYWTNYSVNIKTLINGSLITPTFTISACHQELDIFDSLLFGVKRIMIFGDSLSDKGNLYKYSLQLLPKSTPYYRGMFSNGEVWSEQFANRLYLNNIPVSNYAVGGSSVIVFPEWADNSTPYVLDDQVGLYLNLEANDDIKDNLAIFFVGGNDYLTTNPKMKDIDGAVKQVTDGIINAIEKVAAKQTIVVGLPDLSITGESKSLSNEKILKKIFKQHNKILREYADKHKMKFIDIATVFDEMVNNTKSFNKKYNATISLDHIKDSCWLGGYFLSEKSNIDNAYNSLEANAKTDSKVKMNDLLDQPSMQSVIDAGYAGSMCDNPQDYAFWDHVHPTYQVHRALYDYILSELGVRPVTRDK</sequence>
<protein>
    <submittedName>
        <fullName evidence="2">GDSL-like Lipase/Acylhydrolase family protein</fullName>
    </submittedName>
</protein>
<dbReference type="RefSeq" id="WP_044525744.1">
    <property type="nucleotide sequence ID" value="NZ_CP009440.1"/>
</dbReference>
<dbReference type="SUPFAM" id="SSF52266">
    <property type="entry name" value="SGNH hydrolase"/>
    <property type="match status" value="1"/>
</dbReference>
<dbReference type="OrthoDB" id="5292073at2"/>
<reference evidence="2 3" key="1">
    <citation type="journal article" date="2015" name="Genome Announc.">
        <title>Genome sequencing of 18 francisella strains to aid in assay development and testing.</title>
        <authorList>
            <person name="Johnson S.L."/>
            <person name="Daligault H.E."/>
            <person name="Davenport K.W."/>
            <person name="Coyne S.R."/>
            <person name="Frey K.G."/>
            <person name="Koroleva G.I."/>
            <person name="Broomall S.M."/>
            <person name="Bishop-Lilly K.A."/>
            <person name="Bruce D.C."/>
            <person name="Chertkov O."/>
            <person name="Freitas T."/>
            <person name="Jaissle J."/>
            <person name="Ladner J.T."/>
            <person name="Rosenzweig C.N."/>
            <person name="Gibbons H.S."/>
            <person name="Palacios G.F."/>
            <person name="Redden C.L."/>
            <person name="Xu Y."/>
            <person name="Minogue T.D."/>
            <person name="Chain P.S."/>
        </authorList>
    </citation>
    <scope>NUCLEOTIDE SEQUENCE [LARGE SCALE GENOMIC DNA]</scope>
    <source>
        <strain evidence="2 3">GA01-2794</strain>
    </source>
</reference>
<keyword evidence="2" id="KW-0378">Hydrolase</keyword>
<dbReference type="Gene3D" id="3.40.50.1110">
    <property type="entry name" value="SGNH hydrolase"/>
    <property type="match status" value="1"/>
</dbReference>
<comment type="similarity">
    <text evidence="1">Belongs to the 'GDSL' lipolytic enzyme family.</text>
</comment>
<dbReference type="InterPro" id="IPR036514">
    <property type="entry name" value="SGNH_hydro_sf"/>
</dbReference>
<evidence type="ECO:0000256" key="1">
    <source>
        <dbReference type="ARBA" id="ARBA00008668"/>
    </source>
</evidence>
<dbReference type="EMBL" id="CP009440">
    <property type="protein sequence ID" value="AJI52872.1"/>
    <property type="molecule type" value="Genomic_DNA"/>
</dbReference>
<gene>
    <name evidence="2" type="ORF">LA55_508</name>
</gene>
<dbReference type="Proteomes" id="UP000031830">
    <property type="component" value="Chromosome"/>
</dbReference>
<dbReference type="CDD" id="cd01846">
    <property type="entry name" value="fatty_acyltransferase_like"/>
    <property type="match status" value="1"/>
</dbReference>
<evidence type="ECO:0000313" key="3">
    <source>
        <dbReference type="Proteomes" id="UP000031830"/>
    </source>
</evidence>
<dbReference type="KEGG" id="fpz:LA55_508"/>
<dbReference type="PANTHER" id="PTHR22835:SF659">
    <property type="entry name" value="GDSL LIPASE_ACYLHYDROLASE, PUTATIVE (AFU_ORTHOLOGUE AFUA_2G00510)-RELATED"/>
    <property type="match status" value="1"/>
</dbReference>
<dbReference type="Pfam" id="PF00657">
    <property type="entry name" value="Lipase_GDSL"/>
    <property type="match status" value="1"/>
</dbReference>
<dbReference type="GO" id="GO:0016788">
    <property type="term" value="F:hydrolase activity, acting on ester bonds"/>
    <property type="evidence" value="ECO:0007669"/>
    <property type="project" value="InterPro"/>
</dbReference>
<dbReference type="InterPro" id="IPR001087">
    <property type="entry name" value="GDSL"/>
</dbReference>
<dbReference type="PANTHER" id="PTHR22835">
    <property type="entry name" value="ZINC FINGER FYVE DOMAIN CONTAINING PROTEIN"/>
    <property type="match status" value="1"/>
</dbReference>
<proteinExistence type="inferred from homology"/>
<evidence type="ECO:0000313" key="2">
    <source>
        <dbReference type="EMBL" id="AJI52872.1"/>
    </source>
</evidence>
<dbReference type="STRING" id="28110.KU46_1043"/>